<name>A0A8S5T8S6_9CAUD</name>
<evidence type="ECO:0000313" key="1">
    <source>
        <dbReference type="EMBL" id="DAF59646.1"/>
    </source>
</evidence>
<protein>
    <submittedName>
        <fullName evidence="1">Capsid protein</fullName>
    </submittedName>
</protein>
<dbReference type="EMBL" id="BK032775">
    <property type="protein sequence ID" value="DAF59646.1"/>
    <property type="molecule type" value="Genomic_DNA"/>
</dbReference>
<reference evidence="1" key="1">
    <citation type="journal article" date="2021" name="Proc. Natl. Acad. Sci. U.S.A.">
        <title>A Catalog of Tens of Thousands of Viruses from Human Metagenomes Reveals Hidden Associations with Chronic Diseases.</title>
        <authorList>
            <person name="Tisza M.J."/>
            <person name="Buck C.B."/>
        </authorList>
    </citation>
    <scope>NUCLEOTIDE SEQUENCE</scope>
    <source>
        <strain evidence="1">Ct0Wl9</strain>
    </source>
</reference>
<proteinExistence type="predicted"/>
<accession>A0A8S5T8S6</accession>
<sequence length="192" mass="20434">MYSVLAGKESIAEFVRLVVTAVEQDMYAEAVAALTTGLSALSAPYSYTGAFDMATLLNMAEQVQVYNQGVRPVIAGTAVALMNVIPDSASGYRGSYDANGGSINLLRGVYGFDVLKLDQAAAKNGGLVLPNDKIFVVSPSQDKLVKGAVSNAMTNSNQFYDNADLTEDFTYRKNYAFTYASAAKAAVYNISD</sequence>
<organism evidence="1">
    <name type="scientific">Siphoviridae sp. ct0Wl9</name>
    <dbReference type="NCBI Taxonomy" id="2827763"/>
    <lineage>
        <taxon>Viruses</taxon>
        <taxon>Duplodnaviria</taxon>
        <taxon>Heunggongvirae</taxon>
        <taxon>Uroviricota</taxon>
        <taxon>Caudoviricetes</taxon>
    </lineage>
</organism>